<feature type="region of interest" description="Disordered" evidence="1">
    <location>
        <begin position="40"/>
        <end position="156"/>
    </location>
</feature>
<name>A0A023B6L8_GRENI</name>
<feature type="compositionally biased region" description="Low complexity" evidence="1">
    <location>
        <begin position="54"/>
        <end position="75"/>
    </location>
</feature>
<feature type="compositionally biased region" description="Polar residues" evidence="1">
    <location>
        <begin position="132"/>
        <end position="146"/>
    </location>
</feature>
<dbReference type="RefSeq" id="XP_011130562.1">
    <property type="nucleotide sequence ID" value="XM_011132260.1"/>
</dbReference>
<accession>A0A023B6L8</accession>
<organism evidence="2 3">
    <name type="scientific">Gregarina niphandrodes</name>
    <name type="common">Septate eugregarine</name>
    <dbReference type="NCBI Taxonomy" id="110365"/>
    <lineage>
        <taxon>Eukaryota</taxon>
        <taxon>Sar</taxon>
        <taxon>Alveolata</taxon>
        <taxon>Apicomplexa</taxon>
        <taxon>Conoidasida</taxon>
        <taxon>Gregarinasina</taxon>
        <taxon>Eugregarinorida</taxon>
        <taxon>Gregarinidae</taxon>
        <taxon>Gregarina</taxon>
    </lineage>
</organism>
<evidence type="ECO:0000313" key="3">
    <source>
        <dbReference type="Proteomes" id="UP000019763"/>
    </source>
</evidence>
<dbReference type="Proteomes" id="UP000019763">
    <property type="component" value="Unassembled WGS sequence"/>
</dbReference>
<comment type="caution">
    <text evidence="2">The sequence shown here is derived from an EMBL/GenBank/DDBJ whole genome shotgun (WGS) entry which is preliminary data.</text>
</comment>
<keyword evidence="3" id="KW-1185">Reference proteome</keyword>
<gene>
    <name evidence="2" type="ORF">GNI_078270</name>
</gene>
<dbReference type="EMBL" id="AFNH02000586">
    <property type="protein sequence ID" value="EZG66633.1"/>
    <property type="molecule type" value="Genomic_DNA"/>
</dbReference>
<evidence type="ECO:0000256" key="1">
    <source>
        <dbReference type="SAM" id="MobiDB-lite"/>
    </source>
</evidence>
<proteinExistence type="predicted"/>
<dbReference type="VEuPathDB" id="CryptoDB:GNI_078270"/>
<sequence>MFEQFLTPDQILGKALKSVLQDLCNARLGTEELALISEHVPEDDISPDECKVIPDPTVSSPTTTPDDVPTADAPPGQHHLIAAPDDQRSPSSGKKRKGPTIVFEAQGKKMKFDDEELNDDQLVYQPPGEASATPSGQHDQQPNDQQEPIIRGSDESKVAQDTVATFGRMCYKCPLFFEDWLIENISKRAREDPHYCHAYVYDLKDKGLLCSVEVDGSPTIRLLAVTSLLRPVWTHSLAVQCRSLRQSLLPTPAQKRDPNYKPLTGSDLKEMLSLLEDKAARGHRVIAKSYPELTRALGKVHSDVQQLVFAASVIRTSPQGLKLSHPSLGRVAASIRKGASAVKTVLRKAPNQQLLTKVVARKIAKLCSETPPQWSITLAVLQGICKRFG</sequence>
<dbReference type="AlphaFoldDB" id="A0A023B6L8"/>
<protein>
    <submittedName>
        <fullName evidence="2">Uncharacterized protein</fullName>
    </submittedName>
</protein>
<dbReference type="GeneID" id="22912849"/>
<evidence type="ECO:0000313" key="2">
    <source>
        <dbReference type="EMBL" id="EZG66633.1"/>
    </source>
</evidence>
<reference evidence="2" key="1">
    <citation type="submission" date="2013-12" db="EMBL/GenBank/DDBJ databases">
        <authorList>
            <person name="Omoto C.K."/>
            <person name="Sibley D."/>
            <person name="Venepally P."/>
            <person name="Hadjithomas M."/>
            <person name="Karamycheva S."/>
            <person name="Brunk B."/>
            <person name="Roos D."/>
            <person name="Caler E."/>
            <person name="Lorenzi H."/>
        </authorList>
    </citation>
    <scope>NUCLEOTIDE SEQUENCE</scope>
</reference>